<proteinExistence type="inferred from homology"/>
<dbReference type="GeneID" id="34522097"/>
<dbReference type="EMBL" id="HG793129">
    <property type="protein sequence ID" value="CDK28719.1"/>
    <property type="molecule type" value="Genomic_DNA"/>
</dbReference>
<dbReference type="InterPro" id="IPR023582">
    <property type="entry name" value="Impact"/>
</dbReference>
<accession>W6MPS5</accession>
<dbReference type="InterPro" id="IPR020568">
    <property type="entry name" value="Ribosomal_Su5_D2-typ_SF"/>
</dbReference>
<dbReference type="GO" id="GO:0005737">
    <property type="term" value="C:cytoplasm"/>
    <property type="evidence" value="ECO:0007669"/>
    <property type="project" value="TreeGrafter"/>
</dbReference>
<dbReference type="GO" id="GO:0140469">
    <property type="term" value="P:GCN2-mediated signaling"/>
    <property type="evidence" value="ECO:0007669"/>
    <property type="project" value="TreeGrafter"/>
</dbReference>
<comment type="similarity">
    <text evidence="1">Belongs to the IMPACT family.</text>
</comment>
<sequence>MNLFHHAKKYATSTFVRCFASHSPALSNWVRSSVHELKKSRFQAYLTRLDSPDEVPGLIDNLLQEKSIKKATHPTMYAWRTATFEKGKISHLQQGSHDCREGGSGDRILTLLEQIQAINLLVVVTRWYGGTPLGPARFRCISDVSYESLEKAGIWKPHDTRGQIRDAANIILKE</sequence>
<dbReference type="RefSeq" id="XP_022460709.1">
    <property type="nucleotide sequence ID" value="XM_022601467.1"/>
</dbReference>
<evidence type="ECO:0000256" key="1">
    <source>
        <dbReference type="ARBA" id="ARBA00007665"/>
    </source>
</evidence>
<dbReference type="SUPFAM" id="SSF54211">
    <property type="entry name" value="Ribosomal protein S5 domain 2-like"/>
    <property type="match status" value="1"/>
</dbReference>
<dbReference type="OrthoDB" id="69641at2759"/>
<dbReference type="InterPro" id="IPR001498">
    <property type="entry name" value="Impact_N"/>
</dbReference>
<evidence type="ECO:0000313" key="3">
    <source>
        <dbReference type="EMBL" id="CDK28719.1"/>
    </source>
</evidence>
<evidence type="ECO:0000259" key="2">
    <source>
        <dbReference type="Pfam" id="PF01205"/>
    </source>
</evidence>
<keyword evidence="4" id="KW-1185">Reference proteome</keyword>
<dbReference type="GO" id="GO:0006446">
    <property type="term" value="P:regulation of translational initiation"/>
    <property type="evidence" value="ECO:0007669"/>
    <property type="project" value="TreeGrafter"/>
</dbReference>
<evidence type="ECO:0000313" key="4">
    <source>
        <dbReference type="Proteomes" id="UP000019384"/>
    </source>
</evidence>
<dbReference type="PANTHER" id="PTHR16301:SF17">
    <property type="entry name" value="IMPACT FAMILY MEMBER YDL177C"/>
    <property type="match status" value="1"/>
</dbReference>
<organism evidence="3 4">
    <name type="scientific">Kuraishia capsulata CBS 1993</name>
    <dbReference type="NCBI Taxonomy" id="1382522"/>
    <lineage>
        <taxon>Eukaryota</taxon>
        <taxon>Fungi</taxon>
        <taxon>Dikarya</taxon>
        <taxon>Ascomycota</taxon>
        <taxon>Saccharomycotina</taxon>
        <taxon>Pichiomycetes</taxon>
        <taxon>Pichiales</taxon>
        <taxon>Pichiaceae</taxon>
        <taxon>Kuraishia</taxon>
    </lineage>
</organism>
<dbReference type="InterPro" id="IPR036956">
    <property type="entry name" value="Impact_N_sf"/>
</dbReference>
<dbReference type="Pfam" id="PF01205">
    <property type="entry name" value="Impact_N"/>
    <property type="match status" value="1"/>
</dbReference>
<dbReference type="Gene3D" id="3.30.230.30">
    <property type="entry name" value="Impact, N-terminal domain"/>
    <property type="match status" value="1"/>
</dbReference>
<dbReference type="STRING" id="1382522.W6MPS5"/>
<reference evidence="3" key="1">
    <citation type="submission" date="2013-12" db="EMBL/GenBank/DDBJ databases">
        <authorList>
            <person name="Genoscope - CEA"/>
        </authorList>
    </citation>
    <scope>NUCLEOTIDE SEQUENCE</scope>
    <source>
        <strain evidence="3">CBS 1993</strain>
    </source>
</reference>
<name>W6MPS5_9ASCO</name>
<protein>
    <recommendedName>
        <fullName evidence="2">Impact N-terminal domain-containing protein</fullName>
    </recommendedName>
</protein>
<gene>
    <name evidence="3" type="ORF">KUCA_T00004703001</name>
</gene>
<dbReference type="Proteomes" id="UP000019384">
    <property type="component" value="Unassembled WGS sequence"/>
</dbReference>
<dbReference type="AlphaFoldDB" id="W6MPS5"/>
<reference evidence="3" key="2">
    <citation type="submission" date="2014-02" db="EMBL/GenBank/DDBJ databases">
        <title>Complete DNA sequence of /Kuraishia capsulata/ illustrates novel genomic features among budding yeasts (/Saccharomycotina/).</title>
        <authorList>
            <person name="Morales L."/>
            <person name="Noel B."/>
            <person name="Porcel B."/>
            <person name="Marcet-Houben M."/>
            <person name="Hullo M-F."/>
            <person name="Sacerdot C."/>
            <person name="Tekaia F."/>
            <person name="Leh-Louis V."/>
            <person name="Despons L."/>
            <person name="Khanna V."/>
            <person name="Aury J-M."/>
            <person name="Barbe V."/>
            <person name="Couloux A."/>
            <person name="Labadie K."/>
            <person name="Pelletier E."/>
            <person name="Souciet J-L."/>
            <person name="Boekhout T."/>
            <person name="Gabaldon T."/>
            <person name="Wincker P."/>
            <person name="Dujon B."/>
        </authorList>
    </citation>
    <scope>NUCLEOTIDE SEQUENCE</scope>
    <source>
        <strain evidence="3">CBS 1993</strain>
    </source>
</reference>
<feature type="domain" description="Impact N-terminal" evidence="2">
    <location>
        <begin position="38"/>
        <end position="147"/>
    </location>
</feature>
<dbReference type="PANTHER" id="PTHR16301">
    <property type="entry name" value="IMPACT-RELATED"/>
    <property type="match status" value="1"/>
</dbReference>
<dbReference type="HOGENOM" id="CLU_045276_2_2_1"/>